<dbReference type="KEGG" id="slc:SL103_17200"/>
<feature type="transmembrane region" description="Helical" evidence="2">
    <location>
        <begin position="38"/>
        <end position="58"/>
    </location>
</feature>
<evidence type="ECO:0000313" key="4">
    <source>
        <dbReference type="Proteomes" id="UP000094094"/>
    </source>
</evidence>
<dbReference type="RefSeq" id="WP_069569896.1">
    <property type="nucleotide sequence ID" value="NZ_CP017157.1"/>
</dbReference>
<dbReference type="Proteomes" id="UP000094094">
    <property type="component" value="Chromosome"/>
</dbReference>
<accession>A0A1D7VM00</accession>
<sequence length="147" mass="14098">MTDRAKVVVTAVAVLCGLAAVGLTVLALMVDLDTADRAASVVGAVVGLAGLVVSLFGLHRAEAAAGDGNPVEAAGARSIAVRGSIGYAATGDRRRGARPVDAAAVPPVPSGDAGGVPAGPVRSQGERSIAADGNVGFADTGDEGGAA</sequence>
<evidence type="ECO:0000256" key="2">
    <source>
        <dbReference type="SAM" id="Phobius"/>
    </source>
</evidence>
<dbReference type="EMBL" id="CP017157">
    <property type="protein sequence ID" value="AOP47752.1"/>
    <property type="molecule type" value="Genomic_DNA"/>
</dbReference>
<feature type="transmembrane region" description="Helical" evidence="2">
    <location>
        <begin position="7"/>
        <end position="32"/>
    </location>
</feature>
<evidence type="ECO:0000313" key="3">
    <source>
        <dbReference type="EMBL" id="AOP47752.1"/>
    </source>
</evidence>
<feature type="region of interest" description="Disordered" evidence="1">
    <location>
        <begin position="92"/>
        <end position="147"/>
    </location>
</feature>
<evidence type="ECO:0000256" key="1">
    <source>
        <dbReference type="SAM" id="MobiDB-lite"/>
    </source>
</evidence>
<keyword evidence="2" id="KW-0812">Transmembrane</keyword>
<keyword evidence="2" id="KW-1133">Transmembrane helix</keyword>
<organism evidence="3 4">
    <name type="scientific">Streptomyces lydicus</name>
    <dbReference type="NCBI Taxonomy" id="47763"/>
    <lineage>
        <taxon>Bacteria</taxon>
        <taxon>Bacillati</taxon>
        <taxon>Actinomycetota</taxon>
        <taxon>Actinomycetes</taxon>
        <taxon>Kitasatosporales</taxon>
        <taxon>Streptomycetaceae</taxon>
        <taxon>Streptomyces</taxon>
    </lineage>
</organism>
<protein>
    <submittedName>
        <fullName evidence="3">Uncharacterized protein</fullName>
    </submittedName>
</protein>
<name>A0A1D7VM00_9ACTN</name>
<keyword evidence="2" id="KW-0472">Membrane</keyword>
<gene>
    <name evidence="3" type="ORF">SL103_17200</name>
</gene>
<keyword evidence="4" id="KW-1185">Reference proteome</keyword>
<dbReference type="OrthoDB" id="9995288at2"/>
<reference evidence="3 4" key="1">
    <citation type="submission" date="2016-09" db="EMBL/GenBank/DDBJ databases">
        <title>Complete genome sequencing of Streptomyces lydicus 103 and metabolic pathways analysis of antibiotic biosynthesis.</title>
        <authorList>
            <person name="Jia N."/>
            <person name="Ding M.-Z."/>
            <person name="Gao F."/>
            <person name="Yuan Y.-J."/>
        </authorList>
    </citation>
    <scope>NUCLEOTIDE SEQUENCE [LARGE SCALE GENOMIC DNA]</scope>
    <source>
        <strain evidence="3 4">103</strain>
    </source>
</reference>
<proteinExistence type="predicted"/>
<dbReference type="AlphaFoldDB" id="A0A1D7VM00"/>